<dbReference type="InterPro" id="IPR001940">
    <property type="entry name" value="Peptidase_S1C"/>
</dbReference>
<evidence type="ECO:0000256" key="2">
    <source>
        <dbReference type="ARBA" id="ARBA00004123"/>
    </source>
</evidence>
<dbReference type="Pfam" id="PF12812">
    <property type="entry name" value="PDZ_1"/>
    <property type="match status" value="2"/>
</dbReference>
<dbReference type="OrthoDB" id="4217619at2759"/>
<dbReference type="PRINTS" id="PR00834">
    <property type="entry name" value="PROTEASES2C"/>
</dbReference>
<dbReference type="Proteomes" id="UP000182334">
    <property type="component" value="Chromosome II"/>
</dbReference>
<comment type="similarity">
    <text evidence="3">Belongs to the peptidase S1C family.</text>
</comment>
<proteinExistence type="inferred from homology"/>
<dbReference type="GO" id="GO:0006915">
    <property type="term" value="P:apoptotic process"/>
    <property type="evidence" value="ECO:0007669"/>
    <property type="project" value="UniProtKB-KW"/>
</dbReference>
<keyword evidence="8" id="KW-0378">Hydrolase</keyword>
<evidence type="ECO:0000256" key="1">
    <source>
        <dbReference type="ARBA" id="ARBA00002558"/>
    </source>
</evidence>
<feature type="domain" description="PDZ" evidence="10">
    <location>
        <begin position="282"/>
        <end position="360"/>
    </location>
</feature>
<evidence type="ECO:0000256" key="4">
    <source>
        <dbReference type="ARBA" id="ARBA00020338"/>
    </source>
</evidence>
<reference evidence="11 12" key="1">
    <citation type="submission" date="2016-10" db="EMBL/GenBank/DDBJ databases">
        <authorList>
            <person name="de Groot N.N."/>
        </authorList>
    </citation>
    <scope>NUCLEOTIDE SEQUENCE [LARGE SCALE GENOMIC DNA]</scope>
    <source>
        <strain evidence="11 12">CBS 141442</strain>
    </source>
</reference>
<keyword evidence="7" id="KW-0677">Repeat</keyword>
<dbReference type="GO" id="GO:0006508">
    <property type="term" value="P:proteolysis"/>
    <property type="evidence" value="ECO:0007669"/>
    <property type="project" value="UniProtKB-KW"/>
</dbReference>
<dbReference type="InterPro" id="IPR009003">
    <property type="entry name" value="Peptidase_S1_PA"/>
</dbReference>
<dbReference type="EMBL" id="LT635757">
    <property type="protein sequence ID" value="SGZ50096.1"/>
    <property type="molecule type" value="Genomic_DNA"/>
</dbReference>
<dbReference type="InterPro" id="IPR025926">
    <property type="entry name" value="PDZ-like_dom"/>
</dbReference>
<keyword evidence="12" id="KW-1185">Reference proteome</keyword>
<evidence type="ECO:0000256" key="7">
    <source>
        <dbReference type="ARBA" id="ARBA00022737"/>
    </source>
</evidence>
<organism evidence="11 12">
    <name type="scientific">Sungouiella intermedia</name>
    <dbReference type="NCBI Taxonomy" id="45354"/>
    <lineage>
        <taxon>Eukaryota</taxon>
        <taxon>Fungi</taxon>
        <taxon>Dikarya</taxon>
        <taxon>Ascomycota</taxon>
        <taxon>Saccharomycotina</taxon>
        <taxon>Pichiomycetes</taxon>
        <taxon>Metschnikowiaceae</taxon>
        <taxon>Sungouiella</taxon>
    </lineage>
</organism>
<evidence type="ECO:0000259" key="10">
    <source>
        <dbReference type="SMART" id="SM00228"/>
    </source>
</evidence>
<accession>A0A1L0D284</accession>
<dbReference type="Pfam" id="PF13365">
    <property type="entry name" value="Trypsin_2"/>
    <property type="match status" value="1"/>
</dbReference>
<protein>
    <recommendedName>
        <fullName evidence="4">Pro-apoptotic serine protease NMA111</fullName>
    </recommendedName>
    <alternativeName>
        <fullName evidence="5">Pro-apoptotic serine protease nma111</fullName>
    </alternativeName>
</protein>
<feature type="domain" description="PDZ" evidence="10">
    <location>
        <begin position="852"/>
        <end position="933"/>
    </location>
</feature>
<keyword evidence="6" id="KW-0053">Apoptosis</keyword>
<dbReference type="InterPro" id="IPR041489">
    <property type="entry name" value="PDZ_6"/>
</dbReference>
<comment type="function">
    <text evidence="1">Nuclear serine protease which mediates apoptosis.</text>
</comment>
<evidence type="ECO:0000256" key="5">
    <source>
        <dbReference type="ARBA" id="ARBA00021524"/>
    </source>
</evidence>
<dbReference type="GO" id="GO:0005634">
    <property type="term" value="C:nucleus"/>
    <property type="evidence" value="ECO:0007669"/>
    <property type="project" value="UniProtKB-SubCell"/>
</dbReference>
<keyword evidence="9" id="KW-0539">Nucleus</keyword>
<dbReference type="CDD" id="cd06786">
    <property type="entry name" value="cpPDZ1_ScNma111-like"/>
    <property type="match status" value="1"/>
</dbReference>
<dbReference type="Pfam" id="PF17820">
    <property type="entry name" value="PDZ_6"/>
    <property type="match status" value="1"/>
</dbReference>
<dbReference type="InterPro" id="IPR001478">
    <property type="entry name" value="PDZ"/>
</dbReference>
<dbReference type="STRING" id="45354.A0A1L0D284"/>
<dbReference type="GO" id="GO:0004252">
    <property type="term" value="F:serine-type endopeptidase activity"/>
    <property type="evidence" value="ECO:0007669"/>
    <property type="project" value="InterPro"/>
</dbReference>
<evidence type="ECO:0000256" key="9">
    <source>
        <dbReference type="ARBA" id="ARBA00023242"/>
    </source>
</evidence>
<evidence type="ECO:0000256" key="8">
    <source>
        <dbReference type="ARBA" id="ARBA00022825"/>
    </source>
</evidence>
<evidence type="ECO:0000256" key="3">
    <source>
        <dbReference type="ARBA" id="ARBA00010541"/>
    </source>
</evidence>
<dbReference type="PANTHER" id="PTHR46366">
    <property type="entry name" value="PRO-APOPTOTIC SERINE PROTEASE NMA111"/>
    <property type="match status" value="1"/>
</dbReference>
<comment type="subcellular location">
    <subcellularLocation>
        <location evidence="2">Nucleus</location>
    </subcellularLocation>
</comment>
<keyword evidence="8" id="KW-0720">Serine protease</keyword>
<sequence>MSNNIFEHADIEIYVPHLKNFVVQEPNDDSDNKVNDISDAVATIELASEIVSESKWGKTLNKAIKGVVSIQFSTVEAFDEEVRGDYQASGFVVDSKRGIILTNRHVVCTGPIRAYAVFENHEEAPVYPIYRDPIHEFGFLKFNPEDIKYMEISEVSLRPDLAAVGTNFRIVGNDCGEKLSIMAGVISRLDRNPPDMNGANDFNTEYIQGAVSASCGSSGSPIIEEGGNAVALQVGGVNNGACDFFLPLWRPKRALNCIKNGEPITRGDIQTKWNHLAFDECRRLGLTSEAEAEARRLFPNTSGLLVFEVILPESPAEKLFVEGDVLISIDGEPIATFLKLDEILDANVGKSLDFVFQRSGIQLVKSIVIEDLHAITPDRYVEVAGSIFHELSYVVAMENRVAVKGICVPSDYGGFRRICTENSVLELINNTPISDLEAIIEFMKQVPEGETIIFELRCFENESVKSFSSVICRRHWSPELKLAIRNDTTGLWDFETLQEMPIDSDKRLEPIITRITPPVKFKEEKQGCAYIVNCFAQVTTRLSITMDCYPCMSTTIFGMIIDAERGYILVSRTYVSHYASDIYVTFGQSVEIPGKIVFLHPTKCYAIVKYDPALIISNLQTPKFSNVPLRVGDQAFFVGVDFEGTVITDEVHISSISIIPAWRSASLQYYRAINTVGLDVISTAVETCTAGLFLDDDGTIRAFWLPFISGNNKDIRFGLDVVEVLDEVKNLKNDLPLDVRIVNAEFDTEPCSLARDYGVPQEWITRYENEVDSLSPFYSVCKVGAPEHGQLCKLQIGDYVLSVDDKLVTELRDLDPGNRSELKLKIVREKKVMDIVTPTISTSNIETKRLLVWCGATIQKPHLAVRQVFEKIPSEVYVSFAEDGSPCHRYGISYTDFITHVNDQETPNLDAFLEVTKDISDGTYLKLRIVNKGKSRAVTLKTDYHYSPTRKYEMDDDGKWTVKIIQES</sequence>
<dbReference type="InterPro" id="IPR036034">
    <property type="entry name" value="PDZ_sf"/>
</dbReference>
<dbReference type="PANTHER" id="PTHR46366:SF8">
    <property type="entry name" value="PRO-APOPTOTIC SERINE PROTEASE NMA111"/>
    <property type="match status" value="1"/>
</dbReference>
<evidence type="ECO:0000256" key="6">
    <source>
        <dbReference type="ARBA" id="ARBA00022703"/>
    </source>
</evidence>
<dbReference type="SMART" id="SM00228">
    <property type="entry name" value="PDZ"/>
    <property type="match status" value="2"/>
</dbReference>
<keyword evidence="8" id="KW-0645">Protease</keyword>
<dbReference type="Gene3D" id="2.40.10.120">
    <property type="match status" value="2"/>
</dbReference>
<evidence type="ECO:0000313" key="12">
    <source>
        <dbReference type="Proteomes" id="UP000182334"/>
    </source>
</evidence>
<dbReference type="Gene3D" id="2.30.42.10">
    <property type="match status" value="2"/>
</dbReference>
<dbReference type="AlphaFoldDB" id="A0A1L0D284"/>
<evidence type="ECO:0000313" key="11">
    <source>
        <dbReference type="EMBL" id="SGZ50096.1"/>
    </source>
</evidence>
<dbReference type="SUPFAM" id="SSF50156">
    <property type="entry name" value="PDZ domain-like"/>
    <property type="match status" value="2"/>
</dbReference>
<dbReference type="SUPFAM" id="SSF50494">
    <property type="entry name" value="Trypsin-like serine proteases"/>
    <property type="match status" value="2"/>
</dbReference>
<name>A0A1L0D284_9ASCO</name>
<gene>
    <name evidence="11" type="ORF">SAMEA4029010_CIC11G00000004669</name>
</gene>